<keyword evidence="3" id="KW-1185">Reference proteome</keyword>
<keyword evidence="1" id="KW-1133">Transmembrane helix</keyword>
<proteinExistence type="predicted"/>
<dbReference type="GO" id="GO:0016798">
    <property type="term" value="F:hydrolase activity, acting on glycosyl bonds"/>
    <property type="evidence" value="ECO:0007669"/>
    <property type="project" value="UniProtKB-KW"/>
</dbReference>
<dbReference type="Proteomes" id="UP001596018">
    <property type="component" value="Unassembled WGS sequence"/>
</dbReference>
<keyword evidence="1" id="KW-0812">Transmembrane</keyword>
<feature type="transmembrane region" description="Helical" evidence="1">
    <location>
        <begin position="50"/>
        <end position="69"/>
    </location>
</feature>
<keyword evidence="1" id="KW-0472">Membrane</keyword>
<dbReference type="InterPro" id="IPR036278">
    <property type="entry name" value="Sialidase_sf"/>
</dbReference>
<evidence type="ECO:0000256" key="1">
    <source>
        <dbReference type="SAM" id="Phobius"/>
    </source>
</evidence>
<dbReference type="CDD" id="cd15482">
    <property type="entry name" value="Sialidase_non-viral"/>
    <property type="match status" value="1"/>
</dbReference>
<name>A0ABW0JRD6_9GAMM</name>
<dbReference type="EMBL" id="JBHSMM010000001">
    <property type="protein sequence ID" value="MFC5438444.1"/>
    <property type="molecule type" value="Genomic_DNA"/>
</dbReference>
<keyword evidence="2" id="KW-0378">Hydrolase</keyword>
<protein>
    <submittedName>
        <fullName evidence="2">Sialidase family protein</fullName>
        <ecNumber evidence="2">3.2.1.-</ecNumber>
    </submittedName>
</protein>
<dbReference type="SUPFAM" id="SSF50939">
    <property type="entry name" value="Sialidases"/>
    <property type="match status" value="1"/>
</dbReference>
<comment type="caution">
    <text evidence="2">The sequence shown here is derived from an EMBL/GenBank/DDBJ whole genome shotgun (WGS) entry which is preliminary data.</text>
</comment>
<keyword evidence="2" id="KW-0326">Glycosidase</keyword>
<evidence type="ECO:0000313" key="2">
    <source>
        <dbReference type="EMBL" id="MFC5438444.1"/>
    </source>
</evidence>
<accession>A0ABW0JRD6</accession>
<dbReference type="EC" id="3.2.1.-" evidence="2"/>
<dbReference type="Gene3D" id="2.120.10.10">
    <property type="match status" value="1"/>
</dbReference>
<evidence type="ECO:0000313" key="3">
    <source>
        <dbReference type="Proteomes" id="UP001596018"/>
    </source>
</evidence>
<reference evidence="3" key="1">
    <citation type="journal article" date="2019" name="Int. J. Syst. Evol. Microbiol.">
        <title>The Global Catalogue of Microorganisms (GCM) 10K type strain sequencing project: providing services to taxonomists for standard genome sequencing and annotation.</title>
        <authorList>
            <consortium name="The Broad Institute Genomics Platform"/>
            <consortium name="The Broad Institute Genome Sequencing Center for Infectious Disease"/>
            <person name="Wu L."/>
            <person name="Ma J."/>
        </authorList>
    </citation>
    <scope>NUCLEOTIDE SEQUENCE [LARGE SCALE GENOMIC DNA]</scope>
    <source>
        <strain evidence="3">KACC 12822</strain>
    </source>
</reference>
<sequence length="446" mass="48908">MHTHLIQRTTWRACIRIAPMQNVRIPIPHDTSVPVQSGDRRRARFLSTRPLMRAWMLLLVCLLPLTAIAQDHMAAMAPTAMSQHPTLGATAAFDTSGRLWLVDAMGGHVRLRYSDDLGKTLSAPVNVNAQAEAIYATADNRPKIAIGAHDELYVSWSEMLAKKFTGFVRFSRSLDGGKHFSTPINVHHDRAETTHGFDALAVDGQGRVMVAWIDKRARIAALAEGKPYAGSGIYYSWSNDKGASFVTERKLIDHSCECCRIVLARAPNGEVAAFFRSISGDNIRDHAYGVLPADGRKVHVERATFNQWHIAGCPEQGPGLMIGADGTRHAVWYESKDRPTIWYGQLDPGHPPRHARVVATLGASHADVTVAGKAVWITWNQIDAQGFSLMARHSIDGGLHFDEARQLATATGAAGSPQWVMRGSQPYVAWNTSDGFRLISVGGKAR</sequence>
<organism evidence="2 3">
    <name type="scientific">Rhodanobacter ginsenosidimutans</name>
    <dbReference type="NCBI Taxonomy" id="490571"/>
    <lineage>
        <taxon>Bacteria</taxon>
        <taxon>Pseudomonadati</taxon>
        <taxon>Pseudomonadota</taxon>
        <taxon>Gammaproteobacteria</taxon>
        <taxon>Lysobacterales</taxon>
        <taxon>Rhodanobacteraceae</taxon>
        <taxon>Rhodanobacter</taxon>
    </lineage>
</organism>
<dbReference type="RefSeq" id="WP_377337540.1">
    <property type="nucleotide sequence ID" value="NZ_JALBWS010000015.1"/>
</dbReference>
<gene>
    <name evidence="2" type="ORF">ACFPK0_00305</name>
</gene>